<evidence type="ECO:0000313" key="2">
    <source>
        <dbReference type="Proteomes" id="UP000324222"/>
    </source>
</evidence>
<keyword evidence="2" id="KW-1185">Reference proteome</keyword>
<name>A0A5B7G895_PORTR</name>
<dbReference type="AlphaFoldDB" id="A0A5B7G895"/>
<dbReference type="Proteomes" id="UP000324222">
    <property type="component" value="Unassembled WGS sequence"/>
</dbReference>
<gene>
    <name evidence="1" type="ORF">E2C01_049082</name>
</gene>
<reference evidence="1 2" key="1">
    <citation type="submission" date="2019-05" db="EMBL/GenBank/DDBJ databases">
        <title>Another draft genome of Portunus trituberculatus and its Hox gene families provides insights of decapod evolution.</title>
        <authorList>
            <person name="Jeong J.-H."/>
            <person name="Song I."/>
            <person name="Kim S."/>
            <person name="Choi T."/>
            <person name="Kim D."/>
            <person name="Ryu S."/>
            <person name="Kim W."/>
        </authorList>
    </citation>
    <scope>NUCLEOTIDE SEQUENCE [LARGE SCALE GENOMIC DNA]</scope>
    <source>
        <tissue evidence="1">Muscle</tissue>
    </source>
</reference>
<dbReference type="EMBL" id="VSRR010012932">
    <property type="protein sequence ID" value="MPC55152.1"/>
    <property type="molecule type" value="Genomic_DNA"/>
</dbReference>
<proteinExistence type="predicted"/>
<accession>A0A5B7G895</accession>
<organism evidence="1 2">
    <name type="scientific">Portunus trituberculatus</name>
    <name type="common">Swimming crab</name>
    <name type="synonym">Neptunus trituberculatus</name>
    <dbReference type="NCBI Taxonomy" id="210409"/>
    <lineage>
        <taxon>Eukaryota</taxon>
        <taxon>Metazoa</taxon>
        <taxon>Ecdysozoa</taxon>
        <taxon>Arthropoda</taxon>
        <taxon>Crustacea</taxon>
        <taxon>Multicrustacea</taxon>
        <taxon>Malacostraca</taxon>
        <taxon>Eumalacostraca</taxon>
        <taxon>Eucarida</taxon>
        <taxon>Decapoda</taxon>
        <taxon>Pleocyemata</taxon>
        <taxon>Brachyura</taxon>
        <taxon>Eubrachyura</taxon>
        <taxon>Portunoidea</taxon>
        <taxon>Portunidae</taxon>
        <taxon>Portuninae</taxon>
        <taxon>Portunus</taxon>
    </lineage>
</organism>
<sequence length="83" mass="9156">MGSGNPASSSFRKSLHCAVASHLCPGRPKYFPWFHWLAAPSAATPPSFRHEFLVEVSEIMRRNEIVKTVAINLLSSIDPSSCQ</sequence>
<protein>
    <submittedName>
        <fullName evidence="1">Uncharacterized protein</fullName>
    </submittedName>
</protein>
<evidence type="ECO:0000313" key="1">
    <source>
        <dbReference type="EMBL" id="MPC55152.1"/>
    </source>
</evidence>
<comment type="caution">
    <text evidence="1">The sequence shown here is derived from an EMBL/GenBank/DDBJ whole genome shotgun (WGS) entry which is preliminary data.</text>
</comment>